<dbReference type="Gene3D" id="3.30.160.250">
    <property type="match status" value="1"/>
</dbReference>
<dbReference type="Pfam" id="PF24113">
    <property type="entry name" value="DUF7387"/>
    <property type="match status" value="1"/>
</dbReference>
<proteinExistence type="predicted"/>
<feature type="compositionally biased region" description="Basic and acidic residues" evidence="1">
    <location>
        <begin position="59"/>
        <end position="79"/>
    </location>
</feature>
<sequence length="89" mass="9528">MSTDIGSNGAPEPETTITLTEEGEWWVATDEATGVTSQGKTRTEALENLDEAVAGYNGEGREPTDAELRDLGVDPEKNVSGESLPEEFQ</sequence>
<evidence type="ECO:0000313" key="2">
    <source>
        <dbReference type="EMBL" id="SFT06469.1"/>
    </source>
</evidence>
<dbReference type="InterPro" id="IPR055811">
    <property type="entry name" value="DUF7387"/>
</dbReference>
<feature type="region of interest" description="Disordered" evidence="1">
    <location>
        <begin position="54"/>
        <end position="89"/>
    </location>
</feature>
<gene>
    <name evidence="2" type="ORF">SAMN04488556_4176</name>
</gene>
<dbReference type="OrthoDB" id="201961at2157"/>
<dbReference type="InterPro" id="IPR035069">
    <property type="entry name" value="TTHA1013/TTHA0281-like"/>
</dbReference>
<dbReference type="AlphaFoldDB" id="A0A1I6UYG1"/>
<dbReference type="SUPFAM" id="SSF143100">
    <property type="entry name" value="TTHA1013/TTHA0281-like"/>
    <property type="match status" value="1"/>
</dbReference>
<dbReference type="RefSeq" id="WP_092907603.1">
    <property type="nucleotide sequence ID" value="NZ_FOZS01000008.1"/>
</dbReference>
<dbReference type="Proteomes" id="UP000199199">
    <property type="component" value="Unassembled WGS sequence"/>
</dbReference>
<protein>
    <recommendedName>
        <fullName evidence="4">Type II toxin-antitoxin system HicB family antitoxin</fullName>
    </recommendedName>
</protein>
<organism evidence="2 3">
    <name type="scientific">Halostagnicola kamekurae</name>
    <dbReference type="NCBI Taxonomy" id="619731"/>
    <lineage>
        <taxon>Archaea</taxon>
        <taxon>Methanobacteriati</taxon>
        <taxon>Methanobacteriota</taxon>
        <taxon>Stenosarchaea group</taxon>
        <taxon>Halobacteria</taxon>
        <taxon>Halobacteriales</taxon>
        <taxon>Natrialbaceae</taxon>
        <taxon>Halostagnicola</taxon>
    </lineage>
</organism>
<accession>A0A1I6UYG1</accession>
<evidence type="ECO:0000313" key="3">
    <source>
        <dbReference type="Proteomes" id="UP000199199"/>
    </source>
</evidence>
<feature type="region of interest" description="Disordered" evidence="1">
    <location>
        <begin position="1"/>
        <end position="42"/>
    </location>
</feature>
<reference evidence="3" key="1">
    <citation type="submission" date="2016-10" db="EMBL/GenBank/DDBJ databases">
        <authorList>
            <person name="Varghese N."/>
            <person name="Submissions S."/>
        </authorList>
    </citation>
    <scope>NUCLEOTIDE SEQUENCE [LARGE SCALE GENOMIC DNA]</scope>
    <source>
        <strain evidence="3">DSM 22427</strain>
    </source>
</reference>
<keyword evidence="3" id="KW-1185">Reference proteome</keyword>
<name>A0A1I6UYG1_9EURY</name>
<dbReference type="EMBL" id="FOZS01000008">
    <property type="protein sequence ID" value="SFT06469.1"/>
    <property type="molecule type" value="Genomic_DNA"/>
</dbReference>
<evidence type="ECO:0008006" key="4">
    <source>
        <dbReference type="Google" id="ProtNLM"/>
    </source>
</evidence>
<evidence type="ECO:0000256" key="1">
    <source>
        <dbReference type="SAM" id="MobiDB-lite"/>
    </source>
</evidence>